<gene>
    <name evidence="2" type="ORF">FYJ29_00210</name>
</gene>
<name>A0A6L5XAC0_9BACT</name>
<dbReference type="AlphaFoldDB" id="A0A6L5XAC0"/>
<comment type="caution">
    <text evidence="2">The sequence shown here is derived from an EMBL/GenBank/DDBJ whole genome shotgun (WGS) entry which is preliminary data.</text>
</comment>
<dbReference type="EMBL" id="VULT01000001">
    <property type="protein sequence ID" value="MSS16203.1"/>
    <property type="molecule type" value="Genomic_DNA"/>
</dbReference>
<dbReference type="RefSeq" id="WP_154328012.1">
    <property type="nucleotide sequence ID" value="NZ_CP045696.1"/>
</dbReference>
<dbReference type="InterPro" id="IPR052380">
    <property type="entry name" value="Viral_DNA_packaging_terminase"/>
</dbReference>
<dbReference type="Gene3D" id="3.40.50.300">
    <property type="entry name" value="P-loop containing nucleotide triphosphate hydrolases"/>
    <property type="match status" value="1"/>
</dbReference>
<dbReference type="PANTHER" id="PTHR39184:SF1">
    <property type="entry name" value="PBSX PHAGE TERMINASE LARGE SUBUNIT"/>
    <property type="match status" value="1"/>
</dbReference>
<dbReference type="Proteomes" id="UP000483362">
    <property type="component" value="Unassembled WGS sequence"/>
</dbReference>
<feature type="domain" description="Phage terminase large subunit N-terminal" evidence="1">
    <location>
        <begin position="25"/>
        <end position="271"/>
    </location>
</feature>
<evidence type="ECO:0000259" key="1">
    <source>
        <dbReference type="Pfam" id="PF04466"/>
    </source>
</evidence>
<dbReference type="PANTHER" id="PTHR39184">
    <property type="match status" value="1"/>
</dbReference>
<dbReference type="Pfam" id="PF04466">
    <property type="entry name" value="Terminase_3"/>
    <property type="match status" value="1"/>
</dbReference>
<reference evidence="2 3" key="1">
    <citation type="submission" date="2019-08" db="EMBL/GenBank/DDBJ databases">
        <title>In-depth cultivation of the pig gut microbiome towards novel bacterial diversity and tailored functional studies.</title>
        <authorList>
            <person name="Wylensek D."/>
            <person name="Hitch T.C.A."/>
            <person name="Clavel T."/>
        </authorList>
    </citation>
    <scope>NUCLEOTIDE SEQUENCE [LARGE SCALE GENOMIC DNA]</scope>
    <source>
        <strain evidence="2 3">Oil-RF-744-WCA-WT-10</strain>
    </source>
</reference>
<dbReference type="NCBIfam" id="TIGR01547">
    <property type="entry name" value="phage_term_2"/>
    <property type="match status" value="1"/>
</dbReference>
<proteinExistence type="predicted"/>
<accession>A0A6L5XAC0</accession>
<protein>
    <submittedName>
        <fullName evidence="2">PBSX family phage terminase large subunit</fullName>
    </submittedName>
</protein>
<evidence type="ECO:0000313" key="2">
    <source>
        <dbReference type="EMBL" id="MSS16203.1"/>
    </source>
</evidence>
<dbReference type="InterPro" id="IPR027417">
    <property type="entry name" value="P-loop_NTPase"/>
</dbReference>
<dbReference type="InterPro" id="IPR006437">
    <property type="entry name" value="Phage_terminase_lsu"/>
</dbReference>
<sequence length="670" mass="76226">MCIDRELLSPNGFWLWRYTLDPSVRFIVLYGGSSSGKSFSVAQFFSILAYYEGCSLLVMRKVGASIEKTIYSDFRAAINGIEGLADCCRFKQNSIVFNNGGKIDFSGLDDPEKIKGISQYKRVFLDELSEYDETDFKQIRLRLRGQEGQQIVAAFNPISEEHWIKKHWFDREEWHEIPMSLTVGGETLPPELCAVKSVRMNSEKLILNPNTGEYDRHAPDTIVIQSTYLNNFWVVGSPDGTYGYYDYQAIANFENDRINDPDYYQVYALGEWGHIRTGAEFFPSFNRGVVCGKFPFNPELPIHISMDSNVLPYVTATFFQKEYKPDDYQQVTQFDELPIESPNNSARKAAKVIAKRLCEYHYDGKVYLHGDASGKAANTIDENNRSFFDLVIDELEHEGFEVEDCIGNKNPSVATTGEFINAVWDGRVPGVAIRIDNGCTVSIDDYQAVQKDENGAIAKQKVTNPVTKQKYEAHGHVSDTLRYAVHDLLRAQYTEFSMGRKRSIYSEGEFKFFNPATEYDYEQTIVYVLPSFGGRFALARLARIGDRWHLTDVCLRTVKGNDEMAGWIRSVQSDMYIVECQQAYFPMVRDLRKDLPQVNVLRLGTDHRTRISAMSDWVRAHVHLDPEKMSEPEYAAFMGDVLDYNDQSPADQSAASAVLSGLARIIIRGV</sequence>
<keyword evidence="3" id="KW-1185">Reference proteome</keyword>
<dbReference type="InterPro" id="IPR035412">
    <property type="entry name" value="Terminase_L_N"/>
</dbReference>
<organism evidence="2 3">
    <name type="scientific">Sodaliphilus pleomorphus</name>
    <dbReference type="NCBI Taxonomy" id="2606626"/>
    <lineage>
        <taxon>Bacteria</taxon>
        <taxon>Pseudomonadati</taxon>
        <taxon>Bacteroidota</taxon>
        <taxon>Bacteroidia</taxon>
        <taxon>Bacteroidales</taxon>
        <taxon>Muribaculaceae</taxon>
        <taxon>Sodaliphilus</taxon>
    </lineage>
</organism>
<evidence type="ECO:0000313" key="3">
    <source>
        <dbReference type="Proteomes" id="UP000483362"/>
    </source>
</evidence>